<accession>X1CEP3</accession>
<protein>
    <recommendedName>
        <fullName evidence="2">Condensin complex subunit 1 C-terminal domain-containing protein</fullName>
    </recommendedName>
</protein>
<gene>
    <name evidence="1" type="ORF">S01H4_46468</name>
</gene>
<evidence type="ECO:0008006" key="2">
    <source>
        <dbReference type="Google" id="ProtNLM"/>
    </source>
</evidence>
<feature type="non-terminal residue" evidence="1">
    <location>
        <position position="1"/>
    </location>
</feature>
<dbReference type="EMBL" id="BART01025969">
    <property type="protein sequence ID" value="GAG91562.1"/>
    <property type="molecule type" value="Genomic_DNA"/>
</dbReference>
<comment type="caution">
    <text evidence="1">The sequence shown here is derived from an EMBL/GenBank/DDBJ whole genome shotgun (WGS) entry which is preliminary data.</text>
</comment>
<sequence length="278" mass="32443">YEKSPLKLRFFGLTSQYKKLNHPKLSLQIQEYIKNSENPRDTRLFAIKIAEKCNLISLIPLLIELVLNDREDIQIRKYVAYALESFTINNDIEGIEILRPIALSDEDLGDEYDLKGISLIILWPNLITFDELIEHLPDANISYAGAYMRFLIQHFIEKLPETEIVSALKWIRENPIMFMPSAKPYFDVILTQILLKTQNLIKIDGVIEAFSQTLSALIVDGSYMRERWRETQFNLLLNTDQELRRLVLKRVLIILPFDKTLLIPLISHLLHDYGQKIC</sequence>
<proteinExistence type="predicted"/>
<reference evidence="1" key="1">
    <citation type="journal article" date="2014" name="Front. Microbiol.">
        <title>High frequency of phylogenetically diverse reductive dehalogenase-homologous genes in deep subseafloor sedimentary metagenomes.</title>
        <authorList>
            <person name="Kawai M."/>
            <person name="Futagami T."/>
            <person name="Toyoda A."/>
            <person name="Takaki Y."/>
            <person name="Nishi S."/>
            <person name="Hori S."/>
            <person name="Arai W."/>
            <person name="Tsubouchi T."/>
            <person name="Morono Y."/>
            <person name="Uchiyama I."/>
            <person name="Ito T."/>
            <person name="Fujiyama A."/>
            <person name="Inagaki F."/>
            <person name="Takami H."/>
        </authorList>
    </citation>
    <scope>NUCLEOTIDE SEQUENCE</scope>
    <source>
        <strain evidence="1">Expedition CK06-06</strain>
    </source>
</reference>
<dbReference type="AlphaFoldDB" id="X1CEP3"/>
<evidence type="ECO:0000313" key="1">
    <source>
        <dbReference type="EMBL" id="GAG91562.1"/>
    </source>
</evidence>
<name>X1CEP3_9ZZZZ</name>
<organism evidence="1">
    <name type="scientific">marine sediment metagenome</name>
    <dbReference type="NCBI Taxonomy" id="412755"/>
    <lineage>
        <taxon>unclassified sequences</taxon>
        <taxon>metagenomes</taxon>
        <taxon>ecological metagenomes</taxon>
    </lineage>
</organism>